<dbReference type="Gene3D" id="3.40.190.80">
    <property type="match status" value="1"/>
</dbReference>
<dbReference type="SUPFAM" id="SSF56655">
    <property type="entry name" value="Carbohydrate phosphatase"/>
    <property type="match status" value="1"/>
</dbReference>
<dbReference type="PANTHER" id="PTHR20854:SF4">
    <property type="entry name" value="INOSITOL-1-MONOPHOSPHATASE-RELATED"/>
    <property type="match status" value="1"/>
</dbReference>
<protein>
    <submittedName>
        <fullName evidence="2">Inositol monophosphatase</fullName>
    </submittedName>
</protein>
<keyword evidence="1" id="KW-0460">Magnesium</keyword>
<dbReference type="Pfam" id="PF00459">
    <property type="entry name" value="Inositol_P"/>
    <property type="match status" value="1"/>
</dbReference>
<comment type="cofactor">
    <cofactor evidence="1">
        <name>Mg(2+)</name>
        <dbReference type="ChEBI" id="CHEBI:18420"/>
    </cofactor>
</comment>
<dbReference type="RefSeq" id="WP_014265381.1">
    <property type="nucleotide sequence ID" value="NC_016631.1"/>
</dbReference>
<feature type="binding site" evidence="1">
    <location>
        <position position="101"/>
    </location>
    <ligand>
        <name>Mg(2+)</name>
        <dbReference type="ChEBI" id="CHEBI:18420"/>
        <label>1</label>
        <note>catalytic</note>
    </ligand>
</feature>
<dbReference type="KEGG" id="gma:AciX8_2179"/>
<feature type="binding site" evidence="1">
    <location>
        <position position="100"/>
    </location>
    <ligand>
        <name>Mg(2+)</name>
        <dbReference type="ChEBI" id="CHEBI:18420"/>
        <label>1</label>
        <note>catalytic</note>
    </ligand>
</feature>
<dbReference type="eggNOG" id="COG0483">
    <property type="taxonomic scope" value="Bacteria"/>
</dbReference>
<dbReference type="GO" id="GO:0046872">
    <property type="term" value="F:metal ion binding"/>
    <property type="evidence" value="ECO:0007669"/>
    <property type="project" value="UniProtKB-KW"/>
</dbReference>
<dbReference type="GO" id="GO:0008934">
    <property type="term" value="F:inositol monophosphate 1-phosphatase activity"/>
    <property type="evidence" value="ECO:0007669"/>
    <property type="project" value="TreeGrafter"/>
</dbReference>
<dbReference type="GO" id="GO:0007165">
    <property type="term" value="P:signal transduction"/>
    <property type="evidence" value="ECO:0007669"/>
    <property type="project" value="TreeGrafter"/>
</dbReference>
<dbReference type="OrthoDB" id="9785695at2"/>
<dbReference type="PRINTS" id="PR00377">
    <property type="entry name" value="IMPHPHTASES"/>
</dbReference>
<feature type="binding site" evidence="1">
    <location>
        <position position="81"/>
    </location>
    <ligand>
        <name>Mg(2+)</name>
        <dbReference type="ChEBI" id="CHEBI:18420"/>
        <label>1</label>
        <note>catalytic</note>
    </ligand>
</feature>
<dbReference type="EMBL" id="CP003130">
    <property type="protein sequence ID" value="AEU36503.1"/>
    <property type="molecule type" value="Genomic_DNA"/>
</dbReference>
<reference evidence="2 3" key="1">
    <citation type="submission" date="2011-11" db="EMBL/GenBank/DDBJ databases">
        <title>Complete sequence of Granulicella mallensis MP5ACTX8.</title>
        <authorList>
            <consortium name="US DOE Joint Genome Institute"/>
            <person name="Lucas S."/>
            <person name="Copeland A."/>
            <person name="Lapidus A."/>
            <person name="Cheng J.-F."/>
            <person name="Goodwin L."/>
            <person name="Pitluck S."/>
            <person name="Peters L."/>
            <person name="Lu M."/>
            <person name="Detter J.C."/>
            <person name="Han C."/>
            <person name="Tapia R."/>
            <person name="Land M."/>
            <person name="Hauser L."/>
            <person name="Kyrpides N."/>
            <person name="Ivanova N."/>
            <person name="Mikhailova N."/>
            <person name="Pagani I."/>
            <person name="Rawat S."/>
            <person name="Mannisto M."/>
            <person name="Haggblom M."/>
            <person name="Woyke T."/>
        </authorList>
    </citation>
    <scope>NUCLEOTIDE SEQUENCE [LARGE SCALE GENOMIC DNA]</scope>
    <source>
        <strain evidence="3">ATCC BAA-1857 / DSM 23137 / MP5ACTX8</strain>
    </source>
</reference>
<organism evidence="2 3">
    <name type="scientific">Granulicella mallensis (strain ATCC BAA-1857 / DSM 23137 / MP5ACTX8)</name>
    <dbReference type="NCBI Taxonomy" id="682795"/>
    <lineage>
        <taxon>Bacteria</taxon>
        <taxon>Pseudomonadati</taxon>
        <taxon>Acidobacteriota</taxon>
        <taxon>Terriglobia</taxon>
        <taxon>Terriglobales</taxon>
        <taxon>Acidobacteriaceae</taxon>
        <taxon>Granulicella</taxon>
    </lineage>
</organism>
<evidence type="ECO:0000313" key="3">
    <source>
        <dbReference type="Proteomes" id="UP000007113"/>
    </source>
</evidence>
<accession>G8NVC2</accession>
<proteinExistence type="predicted"/>
<sequence>MNTTHAMPIAPSEALRKRFEIAREVILEAGALANGYFRRIGTLTVKSKGSHDLVSEADVNTEDLIRKSFATHFPEDAFFGEESGMTDLNHASGIWVVDPIDGTQPFLCGMPNWCVSIAFVLNGTLEFGLIYNPPCEELFVGGKSFPATVNGVPLRTNPGTDFSAGLVSIGFSPRSPHAFLFDSLTKLLAGKGMFFRNGSGALSLVYVGAGRLLGHVEPHMHSWDCLGAIAIIEAAGGKVNDYLTGDALRNGNRVVAGAPRVFDQLDTLLERGEG</sequence>
<feature type="binding site" evidence="1">
    <location>
        <position position="224"/>
    </location>
    <ligand>
        <name>Mg(2+)</name>
        <dbReference type="ChEBI" id="CHEBI:18420"/>
        <label>1</label>
        <note>catalytic</note>
    </ligand>
</feature>
<name>G8NVC2_GRAMM</name>
<dbReference type="PANTHER" id="PTHR20854">
    <property type="entry name" value="INOSITOL MONOPHOSPHATASE"/>
    <property type="match status" value="1"/>
</dbReference>
<keyword evidence="1" id="KW-0479">Metal-binding</keyword>
<dbReference type="InterPro" id="IPR000760">
    <property type="entry name" value="Inositol_monophosphatase-like"/>
</dbReference>
<dbReference type="Proteomes" id="UP000007113">
    <property type="component" value="Chromosome"/>
</dbReference>
<gene>
    <name evidence="2" type="ordered locus">AciX8_2179</name>
</gene>
<feature type="binding site" evidence="1">
    <location>
        <position position="98"/>
    </location>
    <ligand>
        <name>Mg(2+)</name>
        <dbReference type="ChEBI" id="CHEBI:18420"/>
        <label>1</label>
        <note>catalytic</note>
    </ligand>
</feature>
<dbReference type="Gene3D" id="3.30.540.10">
    <property type="entry name" value="Fructose-1,6-Bisphosphatase, subunit A, domain 1"/>
    <property type="match status" value="1"/>
</dbReference>
<dbReference type="STRING" id="682795.AciX8_2179"/>
<dbReference type="GO" id="GO:0006020">
    <property type="term" value="P:inositol metabolic process"/>
    <property type="evidence" value="ECO:0007669"/>
    <property type="project" value="TreeGrafter"/>
</dbReference>
<keyword evidence="3" id="KW-1185">Reference proteome</keyword>
<dbReference type="HOGENOM" id="CLU_044118_0_3_0"/>
<evidence type="ECO:0000256" key="1">
    <source>
        <dbReference type="PIRSR" id="PIRSR600760-2"/>
    </source>
</evidence>
<dbReference type="AlphaFoldDB" id="G8NVC2"/>
<evidence type="ECO:0000313" key="2">
    <source>
        <dbReference type="EMBL" id="AEU36503.1"/>
    </source>
</evidence>